<accession>A0ABQ1QJC9</accession>
<name>A0ABQ1QJC9_9BACI</name>
<protein>
    <recommendedName>
        <fullName evidence="4">DUF2306 domain-containing protein</fullName>
    </recommendedName>
</protein>
<feature type="transmembrane region" description="Helical" evidence="1">
    <location>
        <begin position="197"/>
        <end position="215"/>
    </location>
</feature>
<feature type="transmembrane region" description="Helical" evidence="1">
    <location>
        <begin position="162"/>
        <end position="185"/>
    </location>
</feature>
<dbReference type="Proteomes" id="UP000642571">
    <property type="component" value="Unassembled WGS sequence"/>
</dbReference>
<feature type="transmembrane region" description="Helical" evidence="1">
    <location>
        <begin position="72"/>
        <end position="94"/>
    </location>
</feature>
<feature type="transmembrane region" description="Helical" evidence="1">
    <location>
        <begin position="133"/>
        <end position="153"/>
    </location>
</feature>
<keyword evidence="1" id="KW-0812">Transmembrane</keyword>
<evidence type="ECO:0008006" key="4">
    <source>
        <dbReference type="Google" id="ProtNLM"/>
    </source>
</evidence>
<gene>
    <name evidence="2" type="ORF">GCM10011389_41350</name>
</gene>
<keyword evidence="3" id="KW-1185">Reference proteome</keyword>
<proteinExistence type="predicted"/>
<feature type="transmembrane region" description="Helical" evidence="1">
    <location>
        <begin position="6"/>
        <end position="26"/>
    </location>
</feature>
<feature type="transmembrane region" description="Helical" evidence="1">
    <location>
        <begin position="38"/>
        <end position="60"/>
    </location>
</feature>
<keyword evidence="1" id="KW-0472">Membrane</keyword>
<comment type="caution">
    <text evidence="2">The sequence shown here is derived from an EMBL/GenBank/DDBJ whole genome shotgun (WGS) entry which is preliminary data.</text>
</comment>
<evidence type="ECO:0000313" key="2">
    <source>
        <dbReference type="EMBL" id="GGD29538.1"/>
    </source>
</evidence>
<sequence length="230" mass="25534">MFTLFLIAHLIGGFSSLLLLWIPLLTKKGGKWHNRVGWLFVYGMSLVSVSAVGMASIRIFVQPDPTPERMQFSIFLLFIATLSAVSAYYGIRVLKFKKKEPIHRQPLDLAASALLLLAGLGCVVYGTMIGNSLITFFPLLGVFLGAGQLRYWLKPMTTKKSWIVEHITGMLTCSISTVTAFTVFGAPRLIGVDSSHILLWFLPTIIFLPLIFWFTNKYGAVKKSGEATRA</sequence>
<feature type="transmembrane region" description="Helical" evidence="1">
    <location>
        <begin position="106"/>
        <end position="127"/>
    </location>
</feature>
<dbReference type="RefSeq" id="WP_373286021.1">
    <property type="nucleotide sequence ID" value="NZ_BMIN01000032.1"/>
</dbReference>
<evidence type="ECO:0000313" key="3">
    <source>
        <dbReference type="Proteomes" id="UP000642571"/>
    </source>
</evidence>
<evidence type="ECO:0000256" key="1">
    <source>
        <dbReference type="SAM" id="Phobius"/>
    </source>
</evidence>
<dbReference type="EMBL" id="BMIN01000032">
    <property type="protein sequence ID" value="GGD29538.1"/>
    <property type="molecule type" value="Genomic_DNA"/>
</dbReference>
<keyword evidence="1" id="KW-1133">Transmembrane helix</keyword>
<reference evidence="3" key="1">
    <citation type="journal article" date="2019" name="Int. J. Syst. Evol. Microbiol.">
        <title>The Global Catalogue of Microorganisms (GCM) 10K type strain sequencing project: providing services to taxonomists for standard genome sequencing and annotation.</title>
        <authorList>
            <consortium name="The Broad Institute Genomics Platform"/>
            <consortium name="The Broad Institute Genome Sequencing Center for Infectious Disease"/>
            <person name="Wu L."/>
            <person name="Ma J."/>
        </authorList>
    </citation>
    <scope>NUCLEOTIDE SEQUENCE [LARGE SCALE GENOMIC DNA]</scope>
    <source>
        <strain evidence="3">CGMCC 1.15353</strain>
    </source>
</reference>
<organism evidence="2 3">
    <name type="scientific">Pontibacillus salipaludis</name>
    <dbReference type="NCBI Taxonomy" id="1697394"/>
    <lineage>
        <taxon>Bacteria</taxon>
        <taxon>Bacillati</taxon>
        <taxon>Bacillota</taxon>
        <taxon>Bacilli</taxon>
        <taxon>Bacillales</taxon>
        <taxon>Bacillaceae</taxon>
        <taxon>Pontibacillus</taxon>
    </lineage>
</organism>